<dbReference type="PANTHER" id="PTHR21349">
    <property type="entry name" value="50S RIBOSOMAL PROTEIN L21"/>
    <property type="match status" value="1"/>
</dbReference>
<sequence>MTYAVVATGGKQYKVVEGETLRVEKIAGEVGAEVVLDSVLLVRVDDALKIGQPTLEGAAVHATIVEQDKAKKILVFKYKRRKRYRRMQGHRQPYTALRINRIDA</sequence>
<dbReference type="InterPro" id="IPR018258">
    <property type="entry name" value="Ribosomal_bL21_CS"/>
</dbReference>
<dbReference type="RefSeq" id="WP_265426081.1">
    <property type="nucleotide sequence ID" value="NZ_JAPFPW010000023.1"/>
</dbReference>
<evidence type="ECO:0000256" key="3">
    <source>
        <dbReference type="ARBA" id="ARBA00022884"/>
    </source>
</evidence>
<keyword evidence="9" id="KW-1185">Reference proteome</keyword>
<evidence type="ECO:0000256" key="4">
    <source>
        <dbReference type="ARBA" id="ARBA00022980"/>
    </source>
</evidence>
<dbReference type="EMBL" id="JAPFPW010000023">
    <property type="protein sequence ID" value="MCW7755158.1"/>
    <property type="molecule type" value="Genomic_DNA"/>
</dbReference>
<dbReference type="PANTHER" id="PTHR21349:SF0">
    <property type="entry name" value="LARGE RIBOSOMAL SUBUNIT PROTEIN BL21M"/>
    <property type="match status" value="1"/>
</dbReference>
<dbReference type="InterPro" id="IPR036164">
    <property type="entry name" value="bL21-like_sf"/>
</dbReference>
<dbReference type="InterPro" id="IPR001787">
    <property type="entry name" value="Ribosomal_bL21"/>
</dbReference>
<dbReference type="HAMAP" id="MF_01363">
    <property type="entry name" value="Ribosomal_bL21"/>
    <property type="match status" value="1"/>
</dbReference>
<keyword evidence="5 6" id="KW-0687">Ribonucleoprotein</keyword>
<dbReference type="InterPro" id="IPR028909">
    <property type="entry name" value="bL21-like"/>
</dbReference>
<name>A0ABT3NCG2_9BACT</name>
<dbReference type="Proteomes" id="UP001209681">
    <property type="component" value="Unassembled WGS sequence"/>
</dbReference>
<evidence type="ECO:0000313" key="9">
    <source>
        <dbReference type="Proteomes" id="UP001209681"/>
    </source>
</evidence>
<dbReference type="GO" id="GO:0005840">
    <property type="term" value="C:ribosome"/>
    <property type="evidence" value="ECO:0007669"/>
    <property type="project" value="UniProtKB-KW"/>
</dbReference>
<evidence type="ECO:0000256" key="1">
    <source>
        <dbReference type="ARBA" id="ARBA00008563"/>
    </source>
</evidence>
<reference evidence="8 9" key="1">
    <citation type="submission" date="2022-11" db="EMBL/GenBank/DDBJ databases">
        <title>Desulfobotulus tamanensis H1 sp. nov. - anaerobic, alkaliphilic, sulphate reducing bacterium isolated from terrestrial mud volcano.</title>
        <authorList>
            <person name="Frolova A."/>
            <person name="Merkel A.Y."/>
            <person name="Slobodkin A.I."/>
        </authorList>
    </citation>
    <scope>NUCLEOTIDE SEQUENCE [LARGE SCALE GENOMIC DNA]</scope>
    <source>
        <strain evidence="8 9">H1</strain>
    </source>
</reference>
<evidence type="ECO:0000256" key="2">
    <source>
        <dbReference type="ARBA" id="ARBA00022730"/>
    </source>
</evidence>
<keyword evidence="2 6" id="KW-0699">rRNA-binding</keyword>
<evidence type="ECO:0000256" key="6">
    <source>
        <dbReference type="HAMAP-Rule" id="MF_01363"/>
    </source>
</evidence>
<proteinExistence type="inferred from homology"/>
<keyword evidence="4 6" id="KW-0689">Ribosomal protein</keyword>
<organism evidence="8 9">
    <name type="scientific">Desulfobotulus pelophilus</name>
    <dbReference type="NCBI Taxonomy" id="2823377"/>
    <lineage>
        <taxon>Bacteria</taxon>
        <taxon>Pseudomonadati</taxon>
        <taxon>Thermodesulfobacteriota</taxon>
        <taxon>Desulfobacteria</taxon>
        <taxon>Desulfobacterales</taxon>
        <taxon>Desulfobacteraceae</taxon>
        <taxon>Desulfobotulus</taxon>
    </lineage>
</organism>
<comment type="caution">
    <text evidence="8">The sequence shown here is derived from an EMBL/GenBank/DDBJ whole genome shotgun (WGS) entry which is preliminary data.</text>
</comment>
<dbReference type="NCBIfam" id="TIGR00061">
    <property type="entry name" value="L21"/>
    <property type="match status" value="1"/>
</dbReference>
<comment type="subunit">
    <text evidence="6">Part of the 50S ribosomal subunit. Contacts protein L20.</text>
</comment>
<dbReference type="PROSITE" id="PS01169">
    <property type="entry name" value="RIBOSOMAL_L21"/>
    <property type="match status" value="1"/>
</dbReference>
<evidence type="ECO:0000313" key="8">
    <source>
        <dbReference type="EMBL" id="MCW7755158.1"/>
    </source>
</evidence>
<accession>A0ABT3NCG2</accession>
<comment type="similarity">
    <text evidence="1 6 7">Belongs to the bacterial ribosomal protein bL21 family.</text>
</comment>
<evidence type="ECO:0000256" key="5">
    <source>
        <dbReference type="ARBA" id="ARBA00023274"/>
    </source>
</evidence>
<keyword evidence="3 6" id="KW-0694">RNA-binding</keyword>
<protein>
    <recommendedName>
        <fullName evidence="6">Large ribosomal subunit protein bL21</fullName>
    </recommendedName>
</protein>
<comment type="function">
    <text evidence="6 7">This protein binds to 23S rRNA in the presence of protein L20.</text>
</comment>
<dbReference type="Pfam" id="PF00829">
    <property type="entry name" value="Ribosomal_L21p"/>
    <property type="match status" value="1"/>
</dbReference>
<dbReference type="SUPFAM" id="SSF141091">
    <property type="entry name" value="L21p-like"/>
    <property type="match status" value="1"/>
</dbReference>
<evidence type="ECO:0000256" key="7">
    <source>
        <dbReference type="RuleBase" id="RU000562"/>
    </source>
</evidence>
<gene>
    <name evidence="6 8" type="primary">rplU</name>
    <name evidence="8" type="ORF">OOT00_14310</name>
</gene>